<dbReference type="PANTHER" id="PTHR43804">
    <property type="entry name" value="LD18447P"/>
    <property type="match status" value="1"/>
</dbReference>
<evidence type="ECO:0000256" key="3">
    <source>
        <dbReference type="ARBA" id="ARBA00010835"/>
    </source>
</evidence>
<comment type="PTM">
    <text evidence="8">Methylated by PrmC. Methylation increases the termination efficiency of RF1.</text>
</comment>
<reference evidence="11 12" key="1">
    <citation type="journal article" date="2013" name="Genome Announc.">
        <title>Draft Genome Sequence of Staphylococcus simulans UMC-CNS-990, Isolated from a Case of Chronic Bovine Mastitis.</title>
        <authorList>
            <person name="Calcutt M.J."/>
            <person name="Foecking M.F."/>
            <person name="Hsieh H.Y."/>
            <person name="Perry J."/>
            <person name="Stewart G.C."/>
            <person name="Middleton J.R."/>
        </authorList>
    </citation>
    <scope>NUCLEOTIDE SEQUENCE [LARGE SCALE GENOMIC DNA]</scope>
    <source>
        <strain evidence="11 12">LRHMDP3</strain>
    </source>
</reference>
<dbReference type="SUPFAM" id="SSF75620">
    <property type="entry name" value="Release factor"/>
    <property type="match status" value="1"/>
</dbReference>
<evidence type="ECO:0000256" key="9">
    <source>
        <dbReference type="SAM" id="Coils"/>
    </source>
</evidence>
<dbReference type="NCBIfam" id="NF040517">
    <property type="entry name" value="Lacto_Palin_RP2"/>
    <property type="match status" value="1"/>
</dbReference>
<keyword evidence="6 8" id="KW-0648">Protein biosynthesis</keyword>
<evidence type="ECO:0000256" key="4">
    <source>
        <dbReference type="ARBA" id="ARBA00022481"/>
    </source>
</evidence>
<evidence type="ECO:0000256" key="5">
    <source>
        <dbReference type="ARBA" id="ARBA00022490"/>
    </source>
</evidence>
<dbReference type="HAMAP" id="MF_00093">
    <property type="entry name" value="Rel_fac_1"/>
    <property type="match status" value="1"/>
</dbReference>
<evidence type="ECO:0000313" key="12">
    <source>
        <dbReference type="Proteomes" id="UP000009352"/>
    </source>
</evidence>
<dbReference type="AntiFam" id="ANF00267">
    <property type="entry name" value="DNA repeat translations related to WP_015765070.1"/>
</dbReference>
<keyword evidence="4 8" id="KW-0488">Methylation</keyword>
<dbReference type="Gene3D" id="6.10.140.1950">
    <property type="match status" value="1"/>
</dbReference>
<dbReference type="FunFam" id="3.30.70.1660:FF:000004">
    <property type="entry name" value="Peptide chain release factor 1"/>
    <property type="match status" value="1"/>
</dbReference>
<feature type="coiled-coil region" evidence="9">
    <location>
        <begin position="81"/>
        <end position="131"/>
    </location>
</feature>
<accession>A0AB33XXU8</accession>
<comment type="caution">
    <text evidence="11">The sequence shown here is derived from an EMBL/GenBank/DDBJ whole genome shotgun (WGS) entry which is preliminary data.</text>
</comment>
<dbReference type="InterPro" id="IPR050057">
    <property type="entry name" value="Prokaryotic/Mito_RF"/>
</dbReference>
<feature type="modified residue" description="N5-methylglutamine" evidence="8">
    <location>
        <position position="263"/>
    </location>
</feature>
<dbReference type="NCBIfam" id="NF001859">
    <property type="entry name" value="PRK00591.1"/>
    <property type="match status" value="1"/>
</dbReference>
<gene>
    <name evidence="8" type="primary">prfA</name>
    <name evidence="11" type="ORF">LRHMDP3_548</name>
</gene>
<protein>
    <recommendedName>
        <fullName evidence="7 8">Peptide chain release factor 1</fullName>
        <shortName evidence="8">RF-1</shortName>
    </recommendedName>
</protein>
<evidence type="ECO:0000256" key="6">
    <source>
        <dbReference type="ARBA" id="ARBA00022917"/>
    </source>
</evidence>
<dbReference type="Gene3D" id="3.30.70.1660">
    <property type="match status" value="1"/>
</dbReference>
<dbReference type="SMART" id="SM00937">
    <property type="entry name" value="PCRF"/>
    <property type="match status" value="1"/>
</dbReference>
<evidence type="ECO:0000256" key="7">
    <source>
        <dbReference type="ARBA" id="ARBA00050039"/>
    </source>
</evidence>
<evidence type="ECO:0000259" key="10">
    <source>
        <dbReference type="PROSITE" id="PS00745"/>
    </source>
</evidence>
<dbReference type="EMBL" id="AMQX01000002">
    <property type="protein sequence ID" value="EKS53170.1"/>
    <property type="molecule type" value="Genomic_DNA"/>
</dbReference>
<evidence type="ECO:0000256" key="8">
    <source>
        <dbReference type="HAMAP-Rule" id="MF_00093"/>
    </source>
</evidence>
<dbReference type="Pfam" id="PF03462">
    <property type="entry name" value="PCRF"/>
    <property type="match status" value="1"/>
</dbReference>
<keyword evidence="9" id="KW-0175">Coiled coil</keyword>
<name>A0AB33XXU8_LACRH</name>
<dbReference type="FunFam" id="3.30.70.1660:FF:000002">
    <property type="entry name" value="Peptide chain release factor 1"/>
    <property type="match status" value="1"/>
</dbReference>
<evidence type="ECO:0000256" key="1">
    <source>
        <dbReference type="ARBA" id="ARBA00002986"/>
    </source>
</evidence>
<comment type="subcellular location">
    <subcellularLocation>
        <location evidence="2 8">Cytoplasm</location>
    </subcellularLocation>
</comment>
<dbReference type="GO" id="GO:0005829">
    <property type="term" value="C:cytosol"/>
    <property type="evidence" value="ECO:0007669"/>
    <property type="project" value="UniProtKB-ARBA"/>
</dbReference>
<dbReference type="FunFam" id="3.30.160.20:FF:000004">
    <property type="entry name" value="Peptide chain release factor 1"/>
    <property type="match status" value="1"/>
</dbReference>
<dbReference type="NCBIfam" id="TIGR00019">
    <property type="entry name" value="prfA"/>
    <property type="match status" value="1"/>
</dbReference>
<dbReference type="InterPro" id="IPR005139">
    <property type="entry name" value="PCRF"/>
</dbReference>
<comment type="function">
    <text evidence="1 8">Peptide chain release factor 1 directs the termination of translation in response to the peptide chain termination codons UAG and UAA.</text>
</comment>
<dbReference type="AlphaFoldDB" id="A0AB33XXU8"/>
<dbReference type="InterPro" id="IPR004373">
    <property type="entry name" value="RF-1"/>
</dbReference>
<dbReference type="Pfam" id="PF00472">
    <property type="entry name" value="RF-1"/>
    <property type="match status" value="1"/>
</dbReference>
<dbReference type="Gene3D" id="3.30.160.20">
    <property type="match status" value="1"/>
</dbReference>
<organism evidence="11 12">
    <name type="scientific">Lacticaseibacillus rhamnosus LRHMDP3</name>
    <dbReference type="NCBI Taxonomy" id="1203259"/>
    <lineage>
        <taxon>Bacteria</taxon>
        <taxon>Bacillati</taxon>
        <taxon>Bacillota</taxon>
        <taxon>Bacilli</taxon>
        <taxon>Lactobacillales</taxon>
        <taxon>Lactobacillaceae</taxon>
        <taxon>Lacticaseibacillus</taxon>
    </lineage>
</organism>
<proteinExistence type="inferred from homology"/>
<dbReference type="PANTHER" id="PTHR43804:SF7">
    <property type="entry name" value="LD18447P"/>
    <property type="match status" value="1"/>
</dbReference>
<dbReference type="GO" id="GO:0016149">
    <property type="term" value="F:translation release factor activity, codon specific"/>
    <property type="evidence" value="ECO:0007669"/>
    <property type="project" value="UniProtKB-UniRule"/>
</dbReference>
<dbReference type="InterPro" id="IPR045853">
    <property type="entry name" value="Pep_chain_release_fac_I_sf"/>
</dbReference>
<feature type="domain" description="Prokaryotic-type class I peptide chain release factors" evidence="10">
    <location>
        <begin position="256"/>
        <end position="272"/>
    </location>
</feature>
<evidence type="ECO:0000313" key="11">
    <source>
        <dbReference type="EMBL" id="EKS53170.1"/>
    </source>
</evidence>
<evidence type="ECO:0000256" key="2">
    <source>
        <dbReference type="ARBA" id="ARBA00004496"/>
    </source>
</evidence>
<dbReference type="PROSITE" id="PS00745">
    <property type="entry name" value="RF_PROK_I"/>
    <property type="match status" value="1"/>
</dbReference>
<keyword evidence="5 8" id="KW-0963">Cytoplasm</keyword>
<dbReference type="InterPro" id="IPR000352">
    <property type="entry name" value="Pep_chain_release_fac_I"/>
</dbReference>
<comment type="similarity">
    <text evidence="3 8">Belongs to the prokaryotic/mitochondrial release factor family.</text>
</comment>
<sequence>MVKVRPSRPRPLTLRSLTAPVRAQEDFMDKIFEQLDGLLVRYEELEELMSDPEVISDTKRYLALSKEEGGMRDVVAAYKKYKQVLSDIKESEEVLRESKDEDMEALAKEDLEDLQKQKADLEEKIKVLMLPKDPNDDKNIIMEIRGAAGGDEASLFAGDLLNMYMHYAERQGWKAEIVDSTPTEVGGYKEVVVMITGDNVYSKLKYENGAHRVQRVPVTESAGRVHTSTATVGVMPEYDEVDLKIDPKDIRTDVYRSSGAGGQHVNKTSSAVRMTHIPTGIVVSMQDERSQQENRARAMQILRSRVYDYYETENQEKYDQNRKNAIGTGDRSERIRTYNYPQNRVTDHRIGLTLNKLDRIMNGELDEIIDALIVHDQAQKMESLNV</sequence>
<dbReference type="Proteomes" id="UP000009352">
    <property type="component" value="Unassembled WGS sequence"/>
</dbReference>